<dbReference type="PIRSF" id="PIRSF029208">
    <property type="entry name" value="Phage_tail_GPU"/>
    <property type="match status" value="1"/>
</dbReference>
<comment type="caution">
    <text evidence="3">The sequence shown here is derived from an EMBL/GenBank/DDBJ whole genome shotgun (WGS) entry which is preliminary data.</text>
</comment>
<organism evidence="3 4">
    <name type="scientific">Erwinia persicina</name>
    <dbReference type="NCBI Taxonomy" id="55211"/>
    <lineage>
        <taxon>Bacteria</taxon>
        <taxon>Pseudomonadati</taxon>
        <taxon>Pseudomonadota</taxon>
        <taxon>Gammaproteobacteria</taxon>
        <taxon>Enterobacterales</taxon>
        <taxon>Erwiniaceae</taxon>
        <taxon>Erwinia</taxon>
    </lineage>
</organism>
<dbReference type="EMBL" id="JACYNN010000003">
    <property type="protein sequence ID" value="MBD8106104.1"/>
    <property type="molecule type" value="Genomic_DNA"/>
</dbReference>
<evidence type="ECO:0000259" key="1">
    <source>
        <dbReference type="PROSITE" id="PS51012"/>
    </source>
</evidence>
<dbReference type="Proteomes" id="UP000661012">
    <property type="component" value="Unassembled WGS sequence"/>
</dbReference>
<dbReference type="PROSITE" id="PS51012">
    <property type="entry name" value="ABC_TM2"/>
    <property type="match status" value="1"/>
</dbReference>
<accession>A0A4U3FD38</accession>
<dbReference type="RefSeq" id="WP_137269134.1">
    <property type="nucleotide sequence ID" value="NZ_JACYNM010000002.1"/>
</dbReference>
<evidence type="ECO:0000313" key="3">
    <source>
        <dbReference type="EMBL" id="TKJ90792.1"/>
    </source>
</evidence>
<dbReference type="Pfam" id="PF06995">
    <property type="entry name" value="Phage_P2_GpU"/>
    <property type="match status" value="1"/>
</dbReference>
<dbReference type="InterPro" id="IPR016912">
    <property type="entry name" value="Phage_P2_GpU"/>
</dbReference>
<reference evidence="2 5" key="2">
    <citation type="journal article" date="2020" name="FEMS Microbiol. Ecol.">
        <title>Temporal dynamics of bacterial communities during seed development and maturation.</title>
        <authorList>
            <person name="Chesneau G."/>
            <person name="Torres-Cortes G."/>
            <person name="Briand M."/>
            <person name="Darrasse A."/>
            <person name="Preveaux A."/>
            <person name="Marais C."/>
            <person name="Jacques M.A."/>
            <person name="Shade A."/>
            <person name="Barret M."/>
        </authorList>
    </citation>
    <scope>NUCLEOTIDE SEQUENCE [LARGE SCALE GENOMIC DNA]</scope>
    <source>
        <strain evidence="2 5">CFBP13732</strain>
    </source>
</reference>
<protein>
    <submittedName>
        <fullName evidence="3">Phage tail protein</fullName>
    </submittedName>
</protein>
<name>A0A4U3FD38_9GAMM</name>
<dbReference type="InterPro" id="IPR009734">
    <property type="entry name" value="Myoviridae_GpU"/>
</dbReference>
<sequence>MMMILGMFIFKRRTLPFQTMTQESAYRWAAGSRIGTRPAQQFLGVGEENMTLQGELRPEITGGAPALAALMDIAEAGQAWPLLNGEGFLYGMFVIENINGVHADLLENGTARKINFTLKLKRVDESRSAMFGDLKQQAERIYGNVSSQVSTLAGSIV</sequence>
<reference evidence="3 4" key="1">
    <citation type="journal article" date="2019" name="Sci. Rep.">
        <title>Differences in resource use lead to coexistence of seed-transmitted microbial populations.</title>
        <authorList>
            <person name="Torres-Cortes G."/>
            <person name="Garcia B.J."/>
            <person name="Compant S."/>
            <person name="Rezki S."/>
            <person name="Jones P."/>
            <person name="Preveaux A."/>
            <person name="Briand M."/>
            <person name="Roulet A."/>
            <person name="Bouchez O."/>
            <person name="Jacobson D."/>
            <person name="Barret M."/>
        </authorList>
    </citation>
    <scope>NUCLEOTIDE SEQUENCE [LARGE SCALE GENOMIC DNA]</scope>
    <source>
        <strain evidence="3 4">CFBP13511</strain>
    </source>
</reference>
<dbReference type="InterPro" id="IPR047817">
    <property type="entry name" value="ABC2_TM_bact-type"/>
</dbReference>
<dbReference type="OrthoDB" id="1550902at2"/>
<evidence type="ECO:0000313" key="5">
    <source>
        <dbReference type="Proteomes" id="UP000661012"/>
    </source>
</evidence>
<feature type="domain" description="ABC transmembrane type-2" evidence="1">
    <location>
        <begin position="1"/>
        <end position="13"/>
    </location>
</feature>
<dbReference type="Proteomes" id="UP000306393">
    <property type="component" value="Unassembled WGS sequence"/>
</dbReference>
<proteinExistence type="predicted"/>
<dbReference type="AlphaFoldDB" id="A0A4U3FD38"/>
<evidence type="ECO:0000313" key="2">
    <source>
        <dbReference type="EMBL" id="MBD8106104.1"/>
    </source>
</evidence>
<keyword evidence="5" id="KW-1185">Reference proteome</keyword>
<evidence type="ECO:0000313" key="4">
    <source>
        <dbReference type="Proteomes" id="UP000306393"/>
    </source>
</evidence>
<dbReference type="EMBL" id="QGAC01000008">
    <property type="protein sequence ID" value="TKJ90792.1"/>
    <property type="molecule type" value="Genomic_DNA"/>
</dbReference>
<dbReference type="STRING" id="1219360.GCA_001571305_02527"/>
<gene>
    <name evidence="3" type="ORF">EpCFBP13511_09910</name>
    <name evidence="2" type="ORF">IFT93_06640</name>
</gene>